<dbReference type="RefSeq" id="WP_136820994.1">
    <property type="nucleotide sequence ID" value="NZ_BMJX01000003.1"/>
</dbReference>
<dbReference type="AlphaFoldDB" id="A0A4U0H2L9"/>
<feature type="chain" id="PRO_5020704049" description="Lipoprotein" evidence="1">
    <location>
        <begin position="25"/>
        <end position="122"/>
    </location>
</feature>
<keyword evidence="1" id="KW-0732">Signal</keyword>
<evidence type="ECO:0008006" key="4">
    <source>
        <dbReference type="Google" id="ProtNLM"/>
    </source>
</evidence>
<dbReference type="OrthoDB" id="1445370at2"/>
<keyword evidence="3" id="KW-1185">Reference proteome</keyword>
<evidence type="ECO:0000256" key="1">
    <source>
        <dbReference type="SAM" id="SignalP"/>
    </source>
</evidence>
<reference evidence="2 3" key="1">
    <citation type="submission" date="2019-04" db="EMBL/GenBank/DDBJ databases">
        <title>Sphingobacterium olei sp. nov., isolated from oil-contaminated soil.</title>
        <authorList>
            <person name="Liu B."/>
        </authorList>
    </citation>
    <scope>NUCLEOTIDE SEQUENCE [LARGE SCALE GENOMIC DNA]</scope>
    <source>
        <strain evidence="2 3">Y3L14</strain>
    </source>
</reference>
<sequence length="122" mass="12925">MRKKASKSVQLVLISSVLASCAQAPQSTADQQRVYMRADSTAAYTEVTDNYNQQRHSSGGMGSAFLWFMAFRHLGGGLGYANNSLHPQSVAGANARKASAFQAQRAGFGRSAVSNPSSSYGS</sequence>
<name>A0A4U0H2L9_9SPHI</name>
<feature type="signal peptide" evidence="1">
    <location>
        <begin position="1"/>
        <end position="24"/>
    </location>
</feature>
<evidence type="ECO:0000313" key="2">
    <source>
        <dbReference type="EMBL" id="TJY65865.1"/>
    </source>
</evidence>
<evidence type="ECO:0000313" key="3">
    <source>
        <dbReference type="Proteomes" id="UP000309872"/>
    </source>
</evidence>
<dbReference type="Proteomes" id="UP000309872">
    <property type="component" value="Unassembled WGS sequence"/>
</dbReference>
<accession>A0A4U0H2L9</accession>
<dbReference type="EMBL" id="SUKA01000003">
    <property type="protein sequence ID" value="TJY65865.1"/>
    <property type="molecule type" value="Genomic_DNA"/>
</dbReference>
<dbReference type="PROSITE" id="PS51257">
    <property type="entry name" value="PROKAR_LIPOPROTEIN"/>
    <property type="match status" value="1"/>
</dbReference>
<gene>
    <name evidence="2" type="ORF">FAZ19_12205</name>
</gene>
<comment type="caution">
    <text evidence="2">The sequence shown here is derived from an EMBL/GenBank/DDBJ whole genome shotgun (WGS) entry which is preliminary data.</text>
</comment>
<organism evidence="2 3">
    <name type="scientific">Sphingobacterium alkalisoli</name>
    <dbReference type="NCBI Taxonomy" id="1874115"/>
    <lineage>
        <taxon>Bacteria</taxon>
        <taxon>Pseudomonadati</taxon>
        <taxon>Bacteroidota</taxon>
        <taxon>Sphingobacteriia</taxon>
        <taxon>Sphingobacteriales</taxon>
        <taxon>Sphingobacteriaceae</taxon>
        <taxon>Sphingobacterium</taxon>
    </lineage>
</organism>
<protein>
    <recommendedName>
        <fullName evidence="4">Lipoprotein</fullName>
    </recommendedName>
</protein>
<proteinExistence type="predicted"/>